<dbReference type="OrthoDB" id="10292226at2759"/>
<sequence>MRGMYHHFVGRTVTIGVAGGWVRTHWVRSIF</sequence>
<proteinExistence type="predicted"/>
<protein>
    <submittedName>
        <fullName evidence="1">Uncharacterized protein</fullName>
    </submittedName>
</protein>
<dbReference type="Proteomes" id="UP000593579">
    <property type="component" value="Unassembled WGS sequence"/>
</dbReference>
<organism evidence="1 2">
    <name type="scientific">Gossypium gossypioides</name>
    <name type="common">Mexican cotton</name>
    <name type="synonym">Selera gossypioides</name>
    <dbReference type="NCBI Taxonomy" id="34282"/>
    <lineage>
        <taxon>Eukaryota</taxon>
        <taxon>Viridiplantae</taxon>
        <taxon>Streptophyta</taxon>
        <taxon>Embryophyta</taxon>
        <taxon>Tracheophyta</taxon>
        <taxon>Spermatophyta</taxon>
        <taxon>Magnoliopsida</taxon>
        <taxon>eudicotyledons</taxon>
        <taxon>Gunneridae</taxon>
        <taxon>Pentapetalae</taxon>
        <taxon>rosids</taxon>
        <taxon>malvids</taxon>
        <taxon>Malvales</taxon>
        <taxon>Malvaceae</taxon>
        <taxon>Malvoideae</taxon>
        <taxon>Gossypium</taxon>
    </lineage>
</organism>
<dbReference type="AlphaFoldDB" id="A0A7J9C509"/>
<accession>A0A7J9C509</accession>
<comment type="caution">
    <text evidence="1">The sequence shown here is derived from an EMBL/GenBank/DDBJ whole genome shotgun (WGS) entry which is preliminary data.</text>
</comment>
<keyword evidence="2" id="KW-1185">Reference proteome</keyword>
<evidence type="ECO:0000313" key="1">
    <source>
        <dbReference type="EMBL" id="MBA0743583.1"/>
    </source>
</evidence>
<dbReference type="EMBL" id="JABEZY010000008">
    <property type="protein sequence ID" value="MBA0743583.1"/>
    <property type="molecule type" value="Genomic_DNA"/>
</dbReference>
<evidence type="ECO:0000313" key="2">
    <source>
        <dbReference type="Proteomes" id="UP000593579"/>
    </source>
</evidence>
<name>A0A7J9C509_GOSGO</name>
<gene>
    <name evidence="1" type="ORF">Gogos_006249</name>
</gene>
<reference evidence="1 2" key="1">
    <citation type="journal article" date="2019" name="Genome Biol. Evol.">
        <title>Insights into the evolution of the New World diploid cottons (Gossypium, subgenus Houzingenia) based on genome sequencing.</title>
        <authorList>
            <person name="Grover C.E."/>
            <person name="Arick M.A. 2nd"/>
            <person name="Thrash A."/>
            <person name="Conover J.L."/>
            <person name="Sanders W.S."/>
            <person name="Peterson D.G."/>
            <person name="Frelichowski J.E."/>
            <person name="Scheffler J.A."/>
            <person name="Scheffler B.E."/>
            <person name="Wendel J.F."/>
        </authorList>
    </citation>
    <scope>NUCLEOTIDE SEQUENCE [LARGE SCALE GENOMIC DNA]</scope>
    <source>
        <strain evidence="1">5</strain>
        <tissue evidence="1">Leaf</tissue>
    </source>
</reference>